<proteinExistence type="predicted"/>
<dbReference type="KEGG" id="ker:91105121"/>
<evidence type="ECO:0000313" key="2">
    <source>
        <dbReference type="Proteomes" id="UP001358614"/>
    </source>
</evidence>
<name>A0AAX4KQ30_9TREE</name>
<reference evidence="1 2" key="1">
    <citation type="submission" date="2024-01" db="EMBL/GenBank/DDBJ databases">
        <title>Comparative genomics of Cryptococcus and Kwoniella reveals pathogenesis evolution and contrasting modes of karyotype evolution via chromosome fusion or intercentromeric recombination.</title>
        <authorList>
            <person name="Coelho M.A."/>
            <person name="David-Palma M."/>
            <person name="Shea T."/>
            <person name="Bowers K."/>
            <person name="McGinley-Smith S."/>
            <person name="Mohammad A.W."/>
            <person name="Gnirke A."/>
            <person name="Yurkov A.M."/>
            <person name="Nowrousian M."/>
            <person name="Sun S."/>
            <person name="Cuomo C.A."/>
            <person name="Heitman J."/>
        </authorList>
    </citation>
    <scope>NUCLEOTIDE SEQUENCE [LARGE SCALE GENOMIC DNA]</scope>
    <source>
        <strain evidence="1 2">PYCC6329</strain>
    </source>
</reference>
<gene>
    <name evidence="1" type="ORF">V865_006320</name>
</gene>
<dbReference type="SUPFAM" id="SSF52540">
    <property type="entry name" value="P-loop containing nucleoside triphosphate hydrolases"/>
    <property type="match status" value="1"/>
</dbReference>
<evidence type="ECO:0000313" key="1">
    <source>
        <dbReference type="EMBL" id="WWD08209.1"/>
    </source>
</evidence>
<dbReference type="RefSeq" id="XP_066086176.1">
    <property type="nucleotide sequence ID" value="XM_066230079.1"/>
</dbReference>
<dbReference type="EMBL" id="CP144089">
    <property type="protein sequence ID" value="WWD08209.1"/>
    <property type="molecule type" value="Genomic_DNA"/>
</dbReference>
<accession>A0AAX4KQ30</accession>
<dbReference type="Gene3D" id="3.40.50.300">
    <property type="entry name" value="P-loop containing nucleotide triphosphate hydrolases"/>
    <property type="match status" value="1"/>
</dbReference>
<evidence type="ECO:0008006" key="3">
    <source>
        <dbReference type="Google" id="ProtNLM"/>
    </source>
</evidence>
<keyword evidence="2" id="KW-1185">Reference proteome</keyword>
<organism evidence="1 2">
    <name type="scientific">Kwoniella europaea PYCC6329</name>
    <dbReference type="NCBI Taxonomy" id="1423913"/>
    <lineage>
        <taxon>Eukaryota</taxon>
        <taxon>Fungi</taxon>
        <taxon>Dikarya</taxon>
        <taxon>Basidiomycota</taxon>
        <taxon>Agaricomycotina</taxon>
        <taxon>Tremellomycetes</taxon>
        <taxon>Tremellales</taxon>
        <taxon>Cryptococcaceae</taxon>
        <taxon>Kwoniella</taxon>
    </lineage>
</organism>
<protein>
    <recommendedName>
        <fullName evidence="3">D-glycerate 3-kinase</fullName>
    </recommendedName>
</protein>
<dbReference type="PANTHER" id="PTHR10285">
    <property type="entry name" value="URIDINE KINASE"/>
    <property type="match status" value="1"/>
</dbReference>
<dbReference type="InterPro" id="IPR027417">
    <property type="entry name" value="P-loop_NTPase"/>
</dbReference>
<dbReference type="Proteomes" id="UP001358614">
    <property type="component" value="Chromosome 1"/>
</dbReference>
<dbReference type="AlphaFoldDB" id="A0AAX4KQ30"/>
<sequence length="291" mass="32726">MSTSETIDTRLTSHKAQLIAEFIAKHHGHVKGRGRPLIVSMQGPQGAGKSTLAAALVKLLSSSFKLTTAVASLDDFYLDREGLDEIAATHSSNKMLQGRGPPGTHDVGLLKNTLEQLRQPLPNSANSVALPIFDKSLFNGRGDRSKSTIPINPVDLDVFMLEGWSLGFQSLPEDRLRQLWKVGKTASKHDWESILQVNDNLTQLNKETNNYFDCHISITPLDWGYVYQWRLQQEHHMKRDNGGSGMSDEEVRLFVDRYMPCYELYGKRNSVVQSLRLVYGSEREVVNVEED</sequence>
<dbReference type="GeneID" id="91105121"/>